<dbReference type="PANTHER" id="PTHR39157:SF1">
    <property type="entry name" value="DOXX FAMILY PROTEIN"/>
    <property type="match status" value="1"/>
</dbReference>
<dbReference type="PANTHER" id="PTHR39157">
    <property type="entry name" value="INTEGRAL MEMBRANE PROTEIN-RELATED"/>
    <property type="match status" value="1"/>
</dbReference>
<dbReference type="Proteomes" id="UP001556040">
    <property type="component" value="Unassembled WGS sequence"/>
</dbReference>
<gene>
    <name evidence="2" type="ORF">AB1471_13835</name>
</gene>
<evidence type="ECO:0000313" key="2">
    <source>
        <dbReference type="EMBL" id="MEW9502872.1"/>
    </source>
</evidence>
<reference evidence="2 3" key="1">
    <citation type="journal article" date="1979" name="Int. J. Syst. Evol. Microbiol.">
        <title>Bacillus globisporus subsp. marinus subsp. nov.</title>
        <authorList>
            <person name="Liu H."/>
        </authorList>
    </citation>
    <scope>NUCLEOTIDE SEQUENCE [LARGE SCALE GENOMIC DNA]</scope>
    <source>
        <strain evidence="2 3">DSM 1297</strain>
    </source>
</reference>
<keyword evidence="1" id="KW-0812">Transmembrane</keyword>
<name>A0ABV3Q6E8_9BACL</name>
<sequence length="134" mass="15336">MLQIQMNKMERLQKRVEITWPFKGWYALFLQNFALPNVELFNVLVPWDEFLVGLGLILGCLTAPALIAGTFMNLNFLLAGTVSTNSNLMTVAMILLLVGSASYYWGADRYVMLFIKKRLNKNDIQINRKIVMES</sequence>
<evidence type="ECO:0000256" key="1">
    <source>
        <dbReference type="SAM" id="Phobius"/>
    </source>
</evidence>
<evidence type="ECO:0000313" key="3">
    <source>
        <dbReference type="Proteomes" id="UP001556040"/>
    </source>
</evidence>
<keyword evidence="1" id="KW-0472">Membrane</keyword>
<proteinExistence type="predicted"/>
<protein>
    <submittedName>
        <fullName evidence="2">Uncharacterized protein</fullName>
    </submittedName>
</protein>
<dbReference type="EMBL" id="JBFMIA010000017">
    <property type="protein sequence ID" value="MEW9502872.1"/>
    <property type="molecule type" value="Genomic_DNA"/>
</dbReference>
<keyword evidence="1" id="KW-1133">Transmembrane helix</keyword>
<organism evidence="2 3">
    <name type="scientific">Jeotgalibacillus marinus</name>
    <dbReference type="NCBI Taxonomy" id="86667"/>
    <lineage>
        <taxon>Bacteria</taxon>
        <taxon>Bacillati</taxon>
        <taxon>Bacillota</taxon>
        <taxon>Bacilli</taxon>
        <taxon>Bacillales</taxon>
        <taxon>Caryophanaceae</taxon>
        <taxon>Jeotgalibacillus</taxon>
    </lineage>
</organism>
<keyword evidence="3" id="KW-1185">Reference proteome</keyword>
<comment type="caution">
    <text evidence="2">The sequence shown here is derived from an EMBL/GenBank/DDBJ whole genome shotgun (WGS) entry which is preliminary data.</text>
</comment>
<accession>A0ABV3Q6E8</accession>
<feature type="transmembrane region" description="Helical" evidence="1">
    <location>
        <begin position="88"/>
        <end position="106"/>
    </location>
</feature>
<feature type="transmembrane region" description="Helical" evidence="1">
    <location>
        <begin position="50"/>
        <end position="76"/>
    </location>
</feature>